<comment type="caution">
    <text evidence="8">The sequence shown here is derived from an EMBL/GenBank/DDBJ whole genome shotgun (WGS) entry which is preliminary data.</text>
</comment>
<name>A0A366ECG8_9BACI</name>
<comment type="subcellular location">
    <subcellularLocation>
        <location evidence="1 6">Cell membrane</location>
        <topology evidence="1 6">Multi-pass membrane protein</topology>
    </subcellularLocation>
</comment>
<proteinExistence type="inferred from homology"/>
<feature type="transmembrane region" description="Helical" evidence="6">
    <location>
        <begin position="102"/>
        <end position="122"/>
    </location>
</feature>
<feature type="domain" description="VTT" evidence="7">
    <location>
        <begin position="37"/>
        <end position="149"/>
    </location>
</feature>
<dbReference type="InterPro" id="IPR015414">
    <property type="entry name" value="TMEM64"/>
</dbReference>
<dbReference type="GO" id="GO:0005886">
    <property type="term" value="C:plasma membrane"/>
    <property type="evidence" value="ECO:0007669"/>
    <property type="project" value="UniProtKB-SubCell"/>
</dbReference>
<evidence type="ECO:0000259" key="7">
    <source>
        <dbReference type="Pfam" id="PF09335"/>
    </source>
</evidence>
<reference evidence="8 9" key="1">
    <citation type="submission" date="2018-06" db="EMBL/GenBank/DDBJ databases">
        <title>Genomic Encyclopedia of Type Strains, Phase IV (KMG-IV): sequencing the most valuable type-strain genomes for metagenomic binning, comparative biology and taxonomic classification.</title>
        <authorList>
            <person name="Goeker M."/>
        </authorList>
    </citation>
    <scope>NUCLEOTIDE SEQUENCE [LARGE SCALE GENOMIC DNA]</scope>
    <source>
        <strain evidence="8 9">DSM 15140</strain>
    </source>
</reference>
<feature type="transmembrane region" description="Helical" evidence="6">
    <location>
        <begin position="129"/>
        <end position="147"/>
    </location>
</feature>
<evidence type="ECO:0000256" key="6">
    <source>
        <dbReference type="RuleBase" id="RU366058"/>
    </source>
</evidence>
<feature type="transmembrane region" description="Helical" evidence="6">
    <location>
        <begin position="153"/>
        <end position="173"/>
    </location>
</feature>
<keyword evidence="9" id="KW-1185">Reference proteome</keyword>
<dbReference type="Proteomes" id="UP000252254">
    <property type="component" value="Unassembled WGS sequence"/>
</dbReference>
<evidence type="ECO:0000256" key="2">
    <source>
        <dbReference type="ARBA" id="ARBA00022475"/>
    </source>
</evidence>
<evidence type="ECO:0000313" key="9">
    <source>
        <dbReference type="Proteomes" id="UP000252254"/>
    </source>
</evidence>
<feature type="transmembrane region" description="Helical" evidence="6">
    <location>
        <begin position="6"/>
        <end position="26"/>
    </location>
</feature>
<dbReference type="PANTHER" id="PTHR12677:SF59">
    <property type="entry name" value="GOLGI APPARATUS MEMBRANE PROTEIN TVP38-RELATED"/>
    <property type="match status" value="1"/>
</dbReference>
<keyword evidence="3 6" id="KW-0812">Transmembrane</keyword>
<dbReference type="Pfam" id="PF09335">
    <property type="entry name" value="VTT_dom"/>
    <property type="match status" value="1"/>
</dbReference>
<organism evidence="8 9">
    <name type="scientific">Paraliobacillus ryukyuensis</name>
    <dbReference type="NCBI Taxonomy" id="200904"/>
    <lineage>
        <taxon>Bacteria</taxon>
        <taxon>Bacillati</taxon>
        <taxon>Bacillota</taxon>
        <taxon>Bacilli</taxon>
        <taxon>Bacillales</taxon>
        <taxon>Bacillaceae</taxon>
        <taxon>Paraliobacillus</taxon>
    </lineage>
</organism>
<sequence length="196" mass="22174">MEYIGASVTMIIETAGIFAPLVFIALHLVRPLLFLPVIFLCITGGVLFGVVPAIIYSLVGMTMSSLIFYKMTEKMPSTMHRFVRMKQKLLGKHSHFTTSQIAVLRLIPFIHFHLLSLCILELSKQLKDYMRASFVSNIPLAVIYTSIGQSITNFSPVMTGSMVIGALPVVYFMRRKEIYISWQDFFQPNETKKDVA</sequence>
<dbReference type="AlphaFoldDB" id="A0A366ECG8"/>
<feature type="transmembrane region" description="Helical" evidence="6">
    <location>
        <begin position="33"/>
        <end position="59"/>
    </location>
</feature>
<evidence type="ECO:0000256" key="1">
    <source>
        <dbReference type="ARBA" id="ARBA00004651"/>
    </source>
</evidence>
<dbReference type="EMBL" id="QNRI01000004">
    <property type="protein sequence ID" value="RBO99429.1"/>
    <property type="molecule type" value="Genomic_DNA"/>
</dbReference>
<gene>
    <name evidence="8" type="ORF">DES48_104100</name>
</gene>
<dbReference type="PANTHER" id="PTHR12677">
    <property type="entry name" value="GOLGI APPARATUS MEMBRANE PROTEIN TVP38-RELATED"/>
    <property type="match status" value="1"/>
</dbReference>
<dbReference type="InterPro" id="IPR032816">
    <property type="entry name" value="VTT_dom"/>
</dbReference>
<protein>
    <recommendedName>
        <fullName evidence="6">TVP38/TMEM64 family membrane protein</fullName>
    </recommendedName>
</protein>
<dbReference type="RefSeq" id="WP_113868333.1">
    <property type="nucleotide sequence ID" value="NZ_BAABQN010000003.1"/>
</dbReference>
<evidence type="ECO:0000256" key="4">
    <source>
        <dbReference type="ARBA" id="ARBA00022989"/>
    </source>
</evidence>
<evidence type="ECO:0000256" key="3">
    <source>
        <dbReference type="ARBA" id="ARBA00022692"/>
    </source>
</evidence>
<keyword evidence="5 6" id="KW-0472">Membrane</keyword>
<accession>A0A366ECG8</accession>
<evidence type="ECO:0000313" key="8">
    <source>
        <dbReference type="EMBL" id="RBO99429.1"/>
    </source>
</evidence>
<evidence type="ECO:0000256" key="5">
    <source>
        <dbReference type="ARBA" id="ARBA00023136"/>
    </source>
</evidence>
<keyword evidence="2 6" id="KW-1003">Cell membrane</keyword>
<comment type="similarity">
    <text evidence="6">Belongs to the TVP38/TMEM64 family.</text>
</comment>
<dbReference type="STRING" id="200904.GCA_900168775_02291"/>
<keyword evidence="4 6" id="KW-1133">Transmembrane helix</keyword>
<dbReference type="OrthoDB" id="2451090at2"/>